<dbReference type="RefSeq" id="WP_108930267.1">
    <property type="nucleotide sequence ID" value="NZ_BFAY01000013.1"/>
</dbReference>
<protein>
    <submittedName>
        <fullName evidence="1">Uncharacterized protein</fullName>
    </submittedName>
</protein>
<dbReference type="AlphaFoldDB" id="A0A2P2D7Q2"/>
<reference evidence="1 2" key="1">
    <citation type="submission" date="2018-02" db="EMBL/GenBank/DDBJ databases">
        <title>Novel Leptospira species isolated from soil and water in Japan.</title>
        <authorList>
            <person name="Nakao R."/>
            <person name="Masuzawa T."/>
        </authorList>
    </citation>
    <scope>NUCLEOTIDE SEQUENCE [LARGE SCALE GENOMIC DNA]</scope>
    <source>
        <strain evidence="1 2">E8</strain>
    </source>
</reference>
<comment type="caution">
    <text evidence="1">The sequence shown here is derived from an EMBL/GenBank/DDBJ whole genome shotgun (WGS) entry which is preliminary data.</text>
</comment>
<gene>
    <name evidence="1" type="ORF">LPTSP1_36830</name>
</gene>
<name>A0A2P2D7Q2_9LEPT</name>
<keyword evidence="2" id="KW-1185">Reference proteome</keyword>
<organism evidence="1 2">
    <name type="scientific">Leptospira johnsonii</name>
    <dbReference type="NCBI Taxonomy" id="1917820"/>
    <lineage>
        <taxon>Bacteria</taxon>
        <taxon>Pseudomonadati</taxon>
        <taxon>Spirochaetota</taxon>
        <taxon>Spirochaetia</taxon>
        <taxon>Leptospirales</taxon>
        <taxon>Leptospiraceae</taxon>
        <taxon>Leptospira</taxon>
    </lineage>
</organism>
<sequence length="100" mass="12037">MDYFVIAESLYKENQFLSLFPYRKNKRTQYRFQPLNTSSEPAKFKDPQIALNYGERASLRLSPQVLDEKQFQVLVKDIRDFEIDRNWDSGDDLYWMGKDE</sequence>
<evidence type="ECO:0000313" key="1">
    <source>
        <dbReference type="EMBL" id="GBF40665.1"/>
    </source>
</evidence>
<dbReference type="EMBL" id="BFAY01000013">
    <property type="protein sequence ID" value="GBF40665.1"/>
    <property type="molecule type" value="Genomic_DNA"/>
</dbReference>
<evidence type="ECO:0000313" key="2">
    <source>
        <dbReference type="Proteomes" id="UP000245076"/>
    </source>
</evidence>
<accession>A0A2P2D7Q2</accession>
<dbReference type="Proteomes" id="UP000245076">
    <property type="component" value="Unassembled WGS sequence"/>
</dbReference>
<proteinExistence type="predicted"/>